<reference evidence="3 4" key="1">
    <citation type="journal article" date="2019" name="Sci. Rep.">
        <title>Orb-weaving spider Araneus ventricosus genome elucidates the spidroin gene catalogue.</title>
        <authorList>
            <person name="Kono N."/>
            <person name="Nakamura H."/>
            <person name="Ohtoshi R."/>
            <person name="Moran D.A.P."/>
            <person name="Shinohara A."/>
            <person name="Yoshida Y."/>
            <person name="Fujiwara M."/>
            <person name="Mori M."/>
            <person name="Tomita M."/>
            <person name="Arakawa K."/>
        </authorList>
    </citation>
    <scope>NUCLEOTIDE SEQUENCE [LARGE SCALE GENOMIC DNA]</scope>
</reference>
<evidence type="ECO:0000256" key="2">
    <source>
        <dbReference type="SAM" id="SignalP"/>
    </source>
</evidence>
<keyword evidence="2" id="KW-0732">Signal</keyword>
<evidence type="ECO:0000313" key="4">
    <source>
        <dbReference type="Proteomes" id="UP000499080"/>
    </source>
</evidence>
<gene>
    <name evidence="3" type="ORF">AVEN_205549_1</name>
</gene>
<feature type="signal peptide" evidence="2">
    <location>
        <begin position="1"/>
        <end position="18"/>
    </location>
</feature>
<proteinExistence type="predicted"/>
<feature type="region of interest" description="Disordered" evidence="1">
    <location>
        <begin position="74"/>
        <end position="118"/>
    </location>
</feature>
<organism evidence="3 4">
    <name type="scientific">Araneus ventricosus</name>
    <name type="common">Orbweaver spider</name>
    <name type="synonym">Epeira ventricosa</name>
    <dbReference type="NCBI Taxonomy" id="182803"/>
    <lineage>
        <taxon>Eukaryota</taxon>
        <taxon>Metazoa</taxon>
        <taxon>Ecdysozoa</taxon>
        <taxon>Arthropoda</taxon>
        <taxon>Chelicerata</taxon>
        <taxon>Arachnida</taxon>
        <taxon>Araneae</taxon>
        <taxon>Araneomorphae</taxon>
        <taxon>Entelegynae</taxon>
        <taxon>Araneoidea</taxon>
        <taxon>Araneidae</taxon>
        <taxon>Araneus</taxon>
    </lineage>
</organism>
<comment type="caution">
    <text evidence="3">The sequence shown here is derived from an EMBL/GenBank/DDBJ whole genome shotgun (WGS) entry which is preliminary data.</text>
</comment>
<accession>A0A4Y2JMF5</accession>
<name>A0A4Y2JMF5_ARAVE</name>
<protein>
    <submittedName>
        <fullName evidence="3">Uncharacterized protein</fullName>
    </submittedName>
</protein>
<dbReference type="Proteomes" id="UP000499080">
    <property type="component" value="Unassembled WGS sequence"/>
</dbReference>
<evidence type="ECO:0000256" key="1">
    <source>
        <dbReference type="SAM" id="MobiDB-lite"/>
    </source>
</evidence>
<dbReference type="EMBL" id="BGPR01003715">
    <property type="protein sequence ID" value="GBM91563.1"/>
    <property type="molecule type" value="Genomic_DNA"/>
</dbReference>
<feature type="chain" id="PRO_5021188607" evidence="2">
    <location>
        <begin position="19"/>
        <end position="118"/>
    </location>
</feature>
<sequence length="118" mass="13034">MFSFKSRLLILCTCSVSARRNPSEADIPPIVVITRNFSTNRVHRKPSLKACKMINITAANSLGAEGPVLEREPAFARNTDLPPPSPLGYSWREPTENDQPSRLKAPYLLDSERSIPGG</sequence>
<dbReference type="AlphaFoldDB" id="A0A4Y2JMF5"/>
<dbReference type="OrthoDB" id="6409671at2759"/>
<keyword evidence="4" id="KW-1185">Reference proteome</keyword>
<evidence type="ECO:0000313" key="3">
    <source>
        <dbReference type="EMBL" id="GBM91563.1"/>
    </source>
</evidence>